<accession>A0ACC1CGZ4</accession>
<dbReference type="EMBL" id="CM034412">
    <property type="protein sequence ID" value="KAJ0170853.1"/>
    <property type="molecule type" value="Genomic_DNA"/>
</dbReference>
<dbReference type="Proteomes" id="UP000824533">
    <property type="component" value="Linkage Group LG26"/>
</dbReference>
<evidence type="ECO:0000313" key="1">
    <source>
        <dbReference type="EMBL" id="KAJ0170853.1"/>
    </source>
</evidence>
<organism evidence="1 2">
    <name type="scientific">Dendrolimus kikuchii</name>
    <dbReference type="NCBI Taxonomy" id="765133"/>
    <lineage>
        <taxon>Eukaryota</taxon>
        <taxon>Metazoa</taxon>
        <taxon>Ecdysozoa</taxon>
        <taxon>Arthropoda</taxon>
        <taxon>Hexapoda</taxon>
        <taxon>Insecta</taxon>
        <taxon>Pterygota</taxon>
        <taxon>Neoptera</taxon>
        <taxon>Endopterygota</taxon>
        <taxon>Lepidoptera</taxon>
        <taxon>Glossata</taxon>
        <taxon>Ditrysia</taxon>
        <taxon>Bombycoidea</taxon>
        <taxon>Lasiocampidae</taxon>
        <taxon>Dendrolimus</taxon>
    </lineage>
</organism>
<proteinExistence type="predicted"/>
<gene>
    <name evidence="1" type="ORF">K1T71_013625</name>
</gene>
<comment type="caution">
    <text evidence="1">The sequence shown here is derived from an EMBL/GenBank/DDBJ whole genome shotgun (WGS) entry which is preliminary data.</text>
</comment>
<protein>
    <submittedName>
        <fullName evidence="1">Uncharacterized protein</fullName>
    </submittedName>
</protein>
<name>A0ACC1CGZ4_9NEOP</name>
<sequence length="463" mass="53219">MSLVIISFFVICFIYCISTRKTKKIYNLPPPPVYPGAVPIFGHTLNLFGNNKSNFSVETLQTDQQSYSRIFNIIGINKNWFDQRSRSYEYFLSLADPEDCNTVANTCLQRVPYGFAKFWLGDGLLTAPLPIWKVHRKLLNKALKLEGFLVIFNKNSRKLVESLIFAAEGESFDPNPYIRNMTLDAICSAAMGCDVENFAELKKSYIQALHTALDILMKRIASFWLHSDYIYSWTKYKKTQDEIYKSIVALNDTVSCLVSLKKLARNSLMPSGELSNKEIHDEVNTMIAAGYDTTASTILLLFVALGSYPKAQEKVYQEKRRLTKFRIYDRFIKETMRLYPIVPLIFRTLDKDVDLKHCTLPAGDTCCISIYAANRHRVWGPDAEEFIPERWLEPSRVPHNALATFSFGKRGCIGNNYAMMSMKTTVVHMLRHYRIEADITKIKFKVDILSTPISGHFIRLHRR</sequence>
<keyword evidence="2" id="KW-1185">Reference proteome</keyword>
<reference evidence="1 2" key="1">
    <citation type="journal article" date="2021" name="Front. Genet.">
        <title>Chromosome-Level Genome Assembly Reveals Significant Gene Expansion in the Toll and IMD Signaling Pathways of Dendrolimus kikuchii.</title>
        <authorList>
            <person name="Zhou J."/>
            <person name="Wu P."/>
            <person name="Xiong Z."/>
            <person name="Liu N."/>
            <person name="Zhao N."/>
            <person name="Ji M."/>
            <person name="Qiu Y."/>
            <person name="Yang B."/>
        </authorList>
    </citation>
    <scope>NUCLEOTIDE SEQUENCE [LARGE SCALE GENOMIC DNA]</scope>
    <source>
        <strain evidence="1">Ann1</strain>
    </source>
</reference>
<evidence type="ECO:0000313" key="2">
    <source>
        <dbReference type="Proteomes" id="UP000824533"/>
    </source>
</evidence>